<keyword evidence="2" id="KW-0812">Transmembrane</keyword>
<dbReference type="Proteomes" id="UP000261079">
    <property type="component" value="Unassembled WGS sequence"/>
</dbReference>
<feature type="transmembrane region" description="Helical" evidence="2">
    <location>
        <begin position="59"/>
        <end position="76"/>
    </location>
</feature>
<evidence type="ECO:0000313" key="4">
    <source>
        <dbReference type="Proteomes" id="UP000261079"/>
    </source>
</evidence>
<gene>
    <name evidence="3" type="ORF">DW905_04950</name>
</gene>
<organism evidence="3 4">
    <name type="scientific">Faecalibacterium prausnitzii</name>
    <dbReference type="NCBI Taxonomy" id="853"/>
    <lineage>
        <taxon>Bacteria</taxon>
        <taxon>Bacillati</taxon>
        <taxon>Bacillota</taxon>
        <taxon>Clostridia</taxon>
        <taxon>Eubacteriales</taxon>
        <taxon>Oscillospiraceae</taxon>
        <taxon>Faecalibacterium</taxon>
    </lineage>
</organism>
<feature type="compositionally biased region" description="Polar residues" evidence="1">
    <location>
        <begin position="96"/>
        <end position="108"/>
    </location>
</feature>
<feature type="region of interest" description="Disordered" evidence="1">
    <location>
        <begin position="96"/>
        <end position="116"/>
    </location>
</feature>
<evidence type="ECO:0000313" key="3">
    <source>
        <dbReference type="EMBL" id="RGC06619.1"/>
    </source>
</evidence>
<keyword evidence="2" id="KW-1133">Transmembrane helix</keyword>
<evidence type="ECO:0000256" key="1">
    <source>
        <dbReference type="SAM" id="MobiDB-lite"/>
    </source>
</evidence>
<feature type="compositionally biased region" description="Basic and acidic residues" evidence="1">
    <location>
        <begin position="140"/>
        <end position="151"/>
    </location>
</feature>
<protein>
    <submittedName>
        <fullName evidence="3">Uncharacterized protein</fullName>
    </submittedName>
</protein>
<feature type="region of interest" description="Disordered" evidence="1">
    <location>
        <begin position="132"/>
        <end position="175"/>
    </location>
</feature>
<evidence type="ECO:0000256" key="2">
    <source>
        <dbReference type="SAM" id="Phobius"/>
    </source>
</evidence>
<dbReference type="AlphaFoldDB" id="A0A3E2V8Z8"/>
<dbReference type="EMBL" id="QVEZ01000002">
    <property type="protein sequence ID" value="RGC06619.1"/>
    <property type="molecule type" value="Genomic_DNA"/>
</dbReference>
<name>A0A3E2V8Z8_9FIRM</name>
<comment type="caution">
    <text evidence="3">The sequence shown here is derived from an EMBL/GenBank/DDBJ whole genome shotgun (WGS) entry which is preliminary data.</text>
</comment>
<dbReference type="RefSeq" id="WP_117535365.1">
    <property type="nucleotide sequence ID" value="NZ_QVEZ01000002.1"/>
</dbReference>
<reference evidence="3 4" key="1">
    <citation type="submission" date="2018-08" db="EMBL/GenBank/DDBJ databases">
        <title>A genome reference for cultivated species of the human gut microbiota.</title>
        <authorList>
            <person name="Zou Y."/>
            <person name="Xue W."/>
            <person name="Luo G."/>
        </authorList>
    </citation>
    <scope>NUCLEOTIDE SEQUENCE [LARGE SCALE GENOMIC DNA]</scope>
    <source>
        <strain evidence="3 4">AM42-11AC</strain>
    </source>
</reference>
<accession>A0A3E2V8Z8</accession>
<sequence>MESVICPNCGSKISIPDSMPDDIICEKCQSKFGVMYEAIEPLTFKEKLWKFTHDHRKKIAAGLIIGVIAYQGYLWYQKLMEGNSSEETPILCDNTISENDSSEDTASTEMELDNDSDAYDRKMVTHNISIRNMGENRYPSPEKRQQAKDLGIDLGPHQTLVDEYPQRHRVKKEDS</sequence>
<keyword evidence="2" id="KW-0472">Membrane</keyword>
<proteinExistence type="predicted"/>